<evidence type="ECO:0008006" key="3">
    <source>
        <dbReference type="Google" id="ProtNLM"/>
    </source>
</evidence>
<evidence type="ECO:0000313" key="2">
    <source>
        <dbReference type="Proteomes" id="UP000544872"/>
    </source>
</evidence>
<protein>
    <recommendedName>
        <fullName evidence="3">N-acetyltransferase domain-containing protein</fullName>
    </recommendedName>
</protein>
<gene>
    <name evidence="1" type="ORF">FHS48_002448</name>
</gene>
<dbReference type="AlphaFoldDB" id="A0A7W9ZGE7"/>
<name>A0A7W9ZGE7_NOVIT</name>
<keyword evidence="2" id="KW-1185">Reference proteome</keyword>
<accession>A0A7W9ZGE7</accession>
<comment type="caution">
    <text evidence="1">The sequence shown here is derived from an EMBL/GenBank/DDBJ whole genome shotgun (WGS) entry which is preliminary data.</text>
</comment>
<dbReference type="RefSeq" id="WP_184263839.1">
    <property type="nucleotide sequence ID" value="NZ_JACIIX010000009.1"/>
</dbReference>
<dbReference type="EMBL" id="JACIIX010000009">
    <property type="protein sequence ID" value="MBB6211013.1"/>
    <property type="molecule type" value="Genomic_DNA"/>
</dbReference>
<reference evidence="1 2" key="1">
    <citation type="submission" date="2020-08" db="EMBL/GenBank/DDBJ databases">
        <title>Genomic Encyclopedia of Type Strains, Phase IV (KMG-IV): sequencing the most valuable type-strain genomes for metagenomic binning, comparative biology and taxonomic classification.</title>
        <authorList>
            <person name="Goeker M."/>
        </authorList>
    </citation>
    <scope>NUCLEOTIDE SEQUENCE [LARGE SCALE GENOMIC DNA]</scope>
    <source>
        <strain evidence="1 2">DSM 11590</strain>
    </source>
</reference>
<evidence type="ECO:0000313" key="1">
    <source>
        <dbReference type="EMBL" id="MBB6211013.1"/>
    </source>
</evidence>
<organism evidence="1 2">
    <name type="scientific">Novispirillum itersonii</name>
    <name type="common">Aquaspirillum itersonii</name>
    <dbReference type="NCBI Taxonomy" id="189"/>
    <lineage>
        <taxon>Bacteria</taxon>
        <taxon>Pseudomonadati</taxon>
        <taxon>Pseudomonadota</taxon>
        <taxon>Alphaproteobacteria</taxon>
        <taxon>Rhodospirillales</taxon>
        <taxon>Novispirillaceae</taxon>
        <taxon>Novispirillum</taxon>
    </lineage>
</organism>
<sequence length="161" mass="18193">MAALAPRLRAADVAEVWAAHRALPEQALAGSLAVSDWAGAGVVGGRVEALFGVAADAGDPHTGIVWLLASPVLEAHPLTVLRYSRMVVDHWQRRYRLLTNWVDARNRVSLRWLRWLGFTVFPAVPYGPDGERFHRVEWRVEQRVKRCGTQRRTEACVQYRE</sequence>
<dbReference type="Proteomes" id="UP000544872">
    <property type="component" value="Unassembled WGS sequence"/>
</dbReference>
<proteinExistence type="predicted"/>